<dbReference type="KEGG" id="ebla:JGUZn3_11770"/>
<gene>
    <name evidence="1" type="ORF">JGUZn3_11770</name>
</gene>
<dbReference type="Proteomes" id="UP000516349">
    <property type="component" value="Chromosome"/>
</dbReference>
<proteinExistence type="predicted"/>
<dbReference type="RefSeq" id="WP_203412681.1">
    <property type="nucleotide sequence ID" value="NZ_CP060244.1"/>
</dbReference>
<protein>
    <submittedName>
        <fullName evidence="1">Uncharacterized protein</fullName>
    </submittedName>
</protein>
<accession>A0A7H1NRJ3</accession>
<evidence type="ECO:0000313" key="2">
    <source>
        <dbReference type="Proteomes" id="UP000516349"/>
    </source>
</evidence>
<evidence type="ECO:0000313" key="1">
    <source>
        <dbReference type="EMBL" id="QNT78403.1"/>
    </source>
</evidence>
<dbReference type="EMBL" id="CP060244">
    <property type="protein sequence ID" value="QNT78403.1"/>
    <property type="molecule type" value="Genomic_DNA"/>
</dbReference>
<name>A0A7H1NRJ3_9PROT</name>
<sequence>MRDPNYWVQYAMAHLSHKSLDYAKKHLETAKNLAKNIENYNTDSIDTQTARLYLLLSLQETDQNKIFQSFKEAHDLLIKISNTIYRYRQVLIYKDFYDVAYTRLSTKNKVNFKACCEEMKKELEEYRAKNSNNWVSENCYEFLQKIT</sequence>
<dbReference type="AlphaFoldDB" id="A0A7H1NRJ3"/>
<reference evidence="1 2" key="1">
    <citation type="submission" date="2020-08" db="EMBL/GenBank/DDBJ databases">
        <title>Complete genome sequence of Entomobacter blattae G55GP.</title>
        <authorList>
            <person name="Poehlein A."/>
            <person name="Guzman J."/>
            <person name="Daniel R."/>
            <person name="Vilcinskas A."/>
        </authorList>
    </citation>
    <scope>NUCLEOTIDE SEQUENCE [LARGE SCALE GENOMIC DNA]</scope>
    <source>
        <strain evidence="1 2">G55GP</strain>
    </source>
</reference>
<organism evidence="1 2">
    <name type="scientific">Entomobacter blattae</name>
    <dbReference type="NCBI Taxonomy" id="2762277"/>
    <lineage>
        <taxon>Bacteria</taxon>
        <taxon>Pseudomonadati</taxon>
        <taxon>Pseudomonadota</taxon>
        <taxon>Alphaproteobacteria</taxon>
        <taxon>Acetobacterales</taxon>
        <taxon>Acetobacteraceae</taxon>
        <taxon>Entomobacter</taxon>
    </lineage>
</organism>
<keyword evidence="2" id="KW-1185">Reference proteome</keyword>